<proteinExistence type="predicted"/>
<keyword evidence="3" id="KW-0808">Transferase</keyword>
<dbReference type="InterPro" id="IPR029787">
    <property type="entry name" value="Nucleotide_cyclase"/>
</dbReference>
<keyword evidence="3" id="KW-0548">Nucleotidyltransferase</keyword>
<dbReference type="SMART" id="SM00267">
    <property type="entry name" value="GGDEF"/>
    <property type="match status" value="1"/>
</dbReference>
<keyword evidence="4" id="KW-1185">Reference proteome</keyword>
<dbReference type="GO" id="GO:0052621">
    <property type="term" value="F:diguanylate cyclase activity"/>
    <property type="evidence" value="ECO:0007669"/>
    <property type="project" value="UniProtKB-EC"/>
</dbReference>
<dbReference type="RefSeq" id="WP_281094539.1">
    <property type="nucleotide sequence ID" value="NZ_JARYZI010000006.1"/>
</dbReference>
<evidence type="ECO:0000259" key="2">
    <source>
        <dbReference type="PROSITE" id="PS50887"/>
    </source>
</evidence>
<organism evidence="3 4">
    <name type="scientific">Fusibacter bizertensis</name>
    <dbReference type="NCBI Taxonomy" id="1488331"/>
    <lineage>
        <taxon>Bacteria</taxon>
        <taxon>Bacillati</taxon>
        <taxon>Bacillota</taxon>
        <taxon>Clostridia</taxon>
        <taxon>Eubacteriales</taxon>
        <taxon>Eubacteriales Family XII. Incertae Sedis</taxon>
        <taxon>Fusibacter</taxon>
    </lineage>
</organism>
<dbReference type="InterPro" id="IPR035965">
    <property type="entry name" value="PAS-like_dom_sf"/>
</dbReference>
<feature type="domain" description="GGDEF" evidence="2">
    <location>
        <begin position="185"/>
        <end position="318"/>
    </location>
</feature>
<dbReference type="PANTHER" id="PTHR44757">
    <property type="entry name" value="DIGUANYLATE CYCLASE DGCP"/>
    <property type="match status" value="1"/>
</dbReference>
<feature type="domain" description="PAS" evidence="1">
    <location>
        <begin position="28"/>
        <end position="99"/>
    </location>
</feature>
<dbReference type="NCBIfam" id="TIGR00254">
    <property type="entry name" value="GGDEF"/>
    <property type="match status" value="1"/>
</dbReference>
<comment type="caution">
    <text evidence="3">The sequence shown here is derived from an EMBL/GenBank/DDBJ whole genome shotgun (WGS) entry which is preliminary data.</text>
</comment>
<dbReference type="SMART" id="SM00091">
    <property type="entry name" value="PAS"/>
    <property type="match status" value="1"/>
</dbReference>
<accession>A0ABT6NE26</accession>
<protein>
    <submittedName>
        <fullName evidence="3">Sensor domain-containing diguanylate cyclase</fullName>
        <ecNumber evidence="3">2.7.7.65</ecNumber>
    </submittedName>
</protein>
<dbReference type="SUPFAM" id="SSF55073">
    <property type="entry name" value="Nucleotide cyclase"/>
    <property type="match status" value="1"/>
</dbReference>
<dbReference type="Pfam" id="PF13426">
    <property type="entry name" value="PAS_9"/>
    <property type="match status" value="1"/>
</dbReference>
<evidence type="ECO:0000313" key="3">
    <source>
        <dbReference type="EMBL" id="MDH8678684.1"/>
    </source>
</evidence>
<dbReference type="Gene3D" id="3.30.70.270">
    <property type="match status" value="1"/>
</dbReference>
<dbReference type="SUPFAM" id="SSF55785">
    <property type="entry name" value="PYP-like sensor domain (PAS domain)"/>
    <property type="match status" value="1"/>
</dbReference>
<dbReference type="InterPro" id="IPR043128">
    <property type="entry name" value="Rev_trsase/Diguanyl_cyclase"/>
</dbReference>
<dbReference type="NCBIfam" id="TIGR00229">
    <property type="entry name" value="sensory_box"/>
    <property type="match status" value="1"/>
</dbReference>
<dbReference type="CDD" id="cd00130">
    <property type="entry name" value="PAS"/>
    <property type="match status" value="1"/>
</dbReference>
<dbReference type="PROSITE" id="PS50112">
    <property type="entry name" value="PAS"/>
    <property type="match status" value="1"/>
</dbReference>
<dbReference type="InterPro" id="IPR000160">
    <property type="entry name" value="GGDEF_dom"/>
</dbReference>
<evidence type="ECO:0000259" key="1">
    <source>
        <dbReference type="PROSITE" id="PS50112"/>
    </source>
</evidence>
<dbReference type="EC" id="2.7.7.65" evidence="3"/>
<dbReference type="PROSITE" id="PS50887">
    <property type="entry name" value="GGDEF"/>
    <property type="match status" value="1"/>
</dbReference>
<dbReference type="Proteomes" id="UP001158045">
    <property type="component" value="Unassembled WGS sequence"/>
</dbReference>
<gene>
    <name evidence="3" type="ORF">QE109_11025</name>
</gene>
<sequence length="318" mass="36165">MANNRTNKSKKSKKNKLVKNMGTQLKRSEEKFRMLFEKSPVGMAMVEHSTGAFIEINNSLLHYLGYTKDELMNMTFWDITPPEYTEQEEAQISDLNTHGSFGPNEKEYIRKDGTKIPIRISDFILTDTDGTEVVWGIIEDISLEKENKKAMENLAFYDQLTGLANRSLLTERFNQLHGLYKRDHKKFGVLLIDLDKFKGINDSYGHLAGDVVLKAVACRIKKITKREEDTVARIGGDEFVVIIPDIESCENLKSTAHKIVEIIREPILFNGIDLKITSSIGISIYPNHADDLQGLLRSADINMYRAKELGGDNFQMVK</sequence>
<dbReference type="Pfam" id="PF00990">
    <property type="entry name" value="GGDEF"/>
    <property type="match status" value="1"/>
</dbReference>
<dbReference type="EMBL" id="JARYZI010000006">
    <property type="protein sequence ID" value="MDH8678684.1"/>
    <property type="molecule type" value="Genomic_DNA"/>
</dbReference>
<dbReference type="Gene3D" id="3.30.450.20">
    <property type="entry name" value="PAS domain"/>
    <property type="match status" value="1"/>
</dbReference>
<dbReference type="InterPro" id="IPR052155">
    <property type="entry name" value="Biofilm_reg_signaling"/>
</dbReference>
<dbReference type="CDD" id="cd01949">
    <property type="entry name" value="GGDEF"/>
    <property type="match status" value="1"/>
</dbReference>
<reference evidence="3 4" key="1">
    <citation type="submission" date="2023-04" db="EMBL/GenBank/DDBJ databases">
        <title>Fusibacter bizertensis strain WBS, isolated from littoral bottom sediments of the Arctic seas - biochemical and genomic analysis.</title>
        <authorList>
            <person name="Brioukhanov A.L."/>
        </authorList>
    </citation>
    <scope>NUCLEOTIDE SEQUENCE [LARGE SCALE GENOMIC DNA]</scope>
    <source>
        <strain evidence="3 4">WBS</strain>
    </source>
</reference>
<evidence type="ECO:0000313" key="4">
    <source>
        <dbReference type="Proteomes" id="UP001158045"/>
    </source>
</evidence>
<dbReference type="InterPro" id="IPR000014">
    <property type="entry name" value="PAS"/>
</dbReference>
<name>A0ABT6NE26_9FIRM</name>
<dbReference type="PANTHER" id="PTHR44757:SF2">
    <property type="entry name" value="BIOFILM ARCHITECTURE MAINTENANCE PROTEIN MBAA"/>
    <property type="match status" value="1"/>
</dbReference>